<evidence type="ECO:0000259" key="2">
    <source>
        <dbReference type="SMART" id="SM01233"/>
    </source>
</evidence>
<dbReference type="STRING" id="7217.B3MR76"/>
<proteinExistence type="predicted"/>
<dbReference type="PANTHER" id="PTHR12299:SF17">
    <property type="entry name" value="AT19571P-RELATED"/>
    <property type="match status" value="1"/>
</dbReference>
<organism evidence="3 4">
    <name type="scientific">Drosophila ananassae</name>
    <name type="common">Fruit fly</name>
    <dbReference type="NCBI Taxonomy" id="7217"/>
    <lineage>
        <taxon>Eukaryota</taxon>
        <taxon>Metazoa</taxon>
        <taxon>Ecdysozoa</taxon>
        <taxon>Arthropoda</taxon>
        <taxon>Hexapoda</taxon>
        <taxon>Insecta</taxon>
        <taxon>Pterygota</taxon>
        <taxon>Neoptera</taxon>
        <taxon>Endopterygota</taxon>
        <taxon>Diptera</taxon>
        <taxon>Brachycera</taxon>
        <taxon>Muscomorpha</taxon>
        <taxon>Ephydroidea</taxon>
        <taxon>Drosophilidae</taxon>
        <taxon>Drosophila</taxon>
        <taxon>Sophophora</taxon>
    </lineage>
</organism>
<dbReference type="InterPro" id="IPR006861">
    <property type="entry name" value="HABP4_PAIRBP1-bd"/>
</dbReference>
<feature type="region of interest" description="Disordered" evidence="1">
    <location>
        <begin position="39"/>
        <end position="134"/>
    </location>
</feature>
<dbReference type="GO" id="GO:0005634">
    <property type="term" value="C:nucleus"/>
    <property type="evidence" value="ECO:0007669"/>
    <property type="project" value="TreeGrafter"/>
</dbReference>
<feature type="compositionally biased region" description="Basic and acidic residues" evidence="1">
    <location>
        <begin position="375"/>
        <end position="384"/>
    </location>
</feature>
<protein>
    <recommendedName>
        <fullName evidence="2">Hyaluronan/mRNA-binding protein domain-containing protein</fullName>
    </recommendedName>
</protein>
<dbReference type="SMART" id="SM01233">
    <property type="entry name" value="HABP4_PAI-RBP1"/>
    <property type="match status" value="1"/>
</dbReference>
<dbReference type="HOGENOM" id="CLU_720158_0_0_1"/>
<dbReference type="InParanoid" id="B3MR76"/>
<dbReference type="eggNOG" id="KOG2945">
    <property type="taxonomic scope" value="Eukaryota"/>
</dbReference>
<accession>B3MR76</accession>
<dbReference type="InterPro" id="IPR039764">
    <property type="entry name" value="HABP4/SERBP1-like"/>
</dbReference>
<evidence type="ECO:0000256" key="1">
    <source>
        <dbReference type="SAM" id="MobiDB-lite"/>
    </source>
</evidence>
<evidence type="ECO:0000313" key="3">
    <source>
        <dbReference type="EMBL" id="EDV34281.1"/>
    </source>
</evidence>
<sequence length="384" mass="42928">MYSYGGNRYQLLSFEDETQVLLSNKELRLRARKAAQAQQLQLQSTKRSKTGRKLEAKLEGKNASAAILKDSKKDNLGPKKDIPAGGKKSKPSHKKDNTPSAKSGSPNSKQDKSSPSPRRERRLFGSGAASASVRISTNATSKKLNRNYGVAGSALGHNFCLPPEMSPERKPSRSSFRGYLSGFRHRPNLDRTSRARLHDRQSGSDRTGVKAVYKRNGGGAHNWGSPKLEIQEHKKAIARSQVYGGRQPARRRRINSNSDVSLFSEPMSHHQEEPLDDSMFLTLDEWRATLKPVAAKPAGSDPRAEFFPPFRASAPFQRSGRNLRLCDIIQFNFNSIGQHCKKREFFLALVDPPDFPELPLPQPREVQNQLPPQVDDVKHFPNLS</sequence>
<dbReference type="GeneID" id="6503736"/>
<feature type="region of interest" description="Disordered" evidence="1">
    <location>
        <begin position="164"/>
        <end position="226"/>
    </location>
</feature>
<dbReference type="KEGG" id="dan:6503736"/>
<dbReference type="AlphaFoldDB" id="B3MR76"/>
<feature type="compositionally biased region" description="Polar residues" evidence="1">
    <location>
        <begin position="98"/>
        <end position="116"/>
    </location>
</feature>
<dbReference type="Proteomes" id="UP000007801">
    <property type="component" value="Unassembled WGS sequence"/>
</dbReference>
<dbReference type="GO" id="GO:0003723">
    <property type="term" value="F:RNA binding"/>
    <property type="evidence" value="ECO:0007669"/>
    <property type="project" value="InterPro"/>
</dbReference>
<dbReference type="OrthoDB" id="6022699at2759"/>
<gene>
    <name evidence="3" type="primary">Dana\GF21047</name>
    <name evidence="3" type="synonym">dana_GLEANR_4275</name>
    <name evidence="3" type="ORF">GF21047</name>
</gene>
<keyword evidence="4" id="KW-1185">Reference proteome</keyword>
<feature type="compositionally biased region" description="Basic and acidic residues" evidence="1">
    <location>
        <begin position="69"/>
        <end position="82"/>
    </location>
</feature>
<dbReference type="GO" id="GO:0005737">
    <property type="term" value="C:cytoplasm"/>
    <property type="evidence" value="ECO:0007669"/>
    <property type="project" value="TreeGrafter"/>
</dbReference>
<feature type="region of interest" description="Disordered" evidence="1">
    <location>
        <begin position="358"/>
        <end position="384"/>
    </location>
</feature>
<feature type="region of interest" description="Disordered" evidence="1">
    <location>
        <begin position="240"/>
        <end position="259"/>
    </location>
</feature>
<feature type="domain" description="Hyaluronan/mRNA-binding protein" evidence="2">
    <location>
        <begin position="194"/>
        <end position="301"/>
    </location>
</feature>
<evidence type="ECO:0000313" key="4">
    <source>
        <dbReference type="Proteomes" id="UP000007801"/>
    </source>
</evidence>
<dbReference type="PANTHER" id="PTHR12299">
    <property type="entry name" value="HYALURONIC ACID-BINDING PROTEIN 4"/>
    <property type="match status" value="1"/>
</dbReference>
<dbReference type="EMBL" id="CH902622">
    <property type="protein sequence ID" value="EDV34281.1"/>
    <property type="molecule type" value="Genomic_DNA"/>
</dbReference>
<dbReference type="Pfam" id="PF04774">
    <property type="entry name" value="HABP4_PAI-RBP1"/>
    <property type="match status" value="1"/>
</dbReference>
<dbReference type="OMA" id="CLPPEMS"/>
<reference evidence="3 4" key="1">
    <citation type="journal article" date="2007" name="Nature">
        <title>Evolution of genes and genomes on the Drosophila phylogeny.</title>
        <authorList>
            <consortium name="Drosophila 12 Genomes Consortium"/>
            <person name="Clark A.G."/>
            <person name="Eisen M.B."/>
            <person name="Smith D.R."/>
            <person name="Bergman C.M."/>
            <person name="Oliver B."/>
            <person name="Markow T.A."/>
            <person name="Kaufman T.C."/>
            <person name="Kellis M."/>
            <person name="Gelbart W."/>
            <person name="Iyer V.N."/>
            <person name="Pollard D.A."/>
            <person name="Sackton T.B."/>
            <person name="Larracuente A.M."/>
            <person name="Singh N.D."/>
            <person name="Abad J.P."/>
            <person name="Abt D.N."/>
            <person name="Adryan B."/>
            <person name="Aguade M."/>
            <person name="Akashi H."/>
            <person name="Anderson W.W."/>
            <person name="Aquadro C.F."/>
            <person name="Ardell D.H."/>
            <person name="Arguello R."/>
            <person name="Artieri C.G."/>
            <person name="Barbash D.A."/>
            <person name="Barker D."/>
            <person name="Barsanti P."/>
            <person name="Batterham P."/>
            <person name="Batzoglou S."/>
            <person name="Begun D."/>
            <person name="Bhutkar A."/>
            <person name="Blanco E."/>
            <person name="Bosak S.A."/>
            <person name="Bradley R.K."/>
            <person name="Brand A.D."/>
            <person name="Brent M.R."/>
            <person name="Brooks A.N."/>
            <person name="Brown R.H."/>
            <person name="Butlin R.K."/>
            <person name="Caggese C."/>
            <person name="Calvi B.R."/>
            <person name="Bernardo de Carvalho A."/>
            <person name="Caspi A."/>
            <person name="Castrezana S."/>
            <person name="Celniker S.E."/>
            <person name="Chang J.L."/>
            <person name="Chapple C."/>
            <person name="Chatterji S."/>
            <person name="Chinwalla A."/>
            <person name="Civetta A."/>
            <person name="Clifton S.W."/>
            <person name="Comeron J.M."/>
            <person name="Costello J.C."/>
            <person name="Coyne J.A."/>
            <person name="Daub J."/>
            <person name="David R.G."/>
            <person name="Delcher A.L."/>
            <person name="Delehaunty K."/>
            <person name="Do C.B."/>
            <person name="Ebling H."/>
            <person name="Edwards K."/>
            <person name="Eickbush T."/>
            <person name="Evans J.D."/>
            <person name="Filipski A."/>
            <person name="Findeiss S."/>
            <person name="Freyhult E."/>
            <person name="Fulton L."/>
            <person name="Fulton R."/>
            <person name="Garcia A.C."/>
            <person name="Gardiner A."/>
            <person name="Garfield D.A."/>
            <person name="Garvin B.E."/>
            <person name="Gibson G."/>
            <person name="Gilbert D."/>
            <person name="Gnerre S."/>
            <person name="Godfrey J."/>
            <person name="Good R."/>
            <person name="Gotea V."/>
            <person name="Gravely B."/>
            <person name="Greenberg A.J."/>
            <person name="Griffiths-Jones S."/>
            <person name="Gross S."/>
            <person name="Guigo R."/>
            <person name="Gustafson E.A."/>
            <person name="Haerty W."/>
            <person name="Hahn M.W."/>
            <person name="Halligan D.L."/>
            <person name="Halpern A.L."/>
            <person name="Halter G.M."/>
            <person name="Han M.V."/>
            <person name="Heger A."/>
            <person name="Hillier L."/>
            <person name="Hinrichs A.S."/>
            <person name="Holmes I."/>
            <person name="Hoskins R.A."/>
            <person name="Hubisz M.J."/>
            <person name="Hultmark D."/>
            <person name="Huntley M.A."/>
            <person name="Jaffe D.B."/>
            <person name="Jagadeeshan S."/>
            <person name="Jeck W.R."/>
            <person name="Johnson J."/>
            <person name="Jones C.D."/>
            <person name="Jordan W.C."/>
            <person name="Karpen G.H."/>
            <person name="Kataoka E."/>
            <person name="Keightley P.D."/>
            <person name="Kheradpour P."/>
            <person name="Kirkness E.F."/>
            <person name="Koerich L.B."/>
            <person name="Kristiansen K."/>
            <person name="Kudrna D."/>
            <person name="Kulathinal R.J."/>
            <person name="Kumar S."/>
            <person name="Kwok R."/>
            <person name="Lander E."/>
            <person name="Langley C.H."/>
            <person name="Lapoint R."/>
            <person name="Lazzaro B.P."/>
            <person name="Lee S.J."/>
            <person name="Levesque L."/>
            <person name="Li R."/>
            <person name="Lin C.F."/>
            <person name="Lin M.F."/>
            <person name="Lindblad-Toh K."/>
            <person name="Llopart A."/>
            <person name="Long M."/>
            <person name="Low L."/>
            <person name="Lozovsky E."/>
            <person name="Lu J."/>
            <person name="Luo M."/>
            <person name="Machado C.A."/>
            <person name="Makalowski W."/>
            <person name="Marzo M."/>
            <person name="Matsuda M."/>
            <person name="Matzkin L."/>
            <person name="McAllister B."/>
            <person name="McBride C.S."/>
            <person name="McKernan B."/>
            <person name="McKernan K."/>
            <person name="Mendez-Lago M."/>
            <person name="Minx P."/>
            <person name="Mollenhauer M.U."/>
            <person name="Montooth K."/>
            <person name="Mount S.M."/>
            <person name="Mu X."/>
            <person name="Myers E."/>
            <person name="Negre B."/>
            <person name="Newfeld S."/>
            <person name="Nielsen R."/>
            <person name="Noor M.A."/>
            <person name="O'Grady P."/>
            <person name="Pachter L."/>
            <person name="Papaceit M."/>
            <person name="Parisi M.J."/>
            <person name="Parisi M."/>
            <person name="Parts L."/>
            <person name="Pedersen J.S."/>
            <person name="Pesole G."/>
            <person name="Phillippy A.M."/>
            <person name="Ponting C.P."/>
            <person name="Pop M."/>
            <person name="Porcelli D."/>
            <person name="Powell J.R."/>
            <person name="Prohaska S."/>
            <person name="Pruitt K."/>
            <person name="Puig M."/>
            <person name="Quesneville H."/>
            <person name="Ram K.R."/>
            <person name="Rand D."/>
            <person name="Rasmussen M.D."/>
            <person name="Reed L.K."/>
            <person name="Reenan R."/>
            <person name="Reily A."/>
            <person name="Remington K.A."/>
            <person name="Rieger T.T."/>
            <person name="Ritchie M.G."/>
            <person name="Robin C."/>
            <person name="Rogers Y.H."/>
            <person name="Rohde C."/>
            <person name="Rozas J."/>
            <person name="Rubenfield M.J."/>
            <person name="Ruiz A."/>
            <person name="Russo S."/>
            <person name="Salzberg S.L."/>
            <person name="Sanchez-Gracia A."/>
            <person name="Saranga D.J."/>
            <person name="Sato H."/>
            <person name="Schaeffer S.W."/>
            <person name="Schatz M.C."/>
            <person name="Schlenke T."/>
            <person name="Schwartz R."/>
            <person name="Segarra C."/>
            <person name="Singh R.S."/>
            <person name="Sirot L."/>
            <person name="Sirota M."/>
            <person name="Sisneros N.B."/>
            <person name="Smith C.D."/>
            <person name="Smith T.F."/>
            <person name="Spieth J."/>
            <person name="Stage D.E."/>
            <person name="Stark A."/>
            <person name="Stephan W."/>
            <person name="Strausberg R.L."/>
            <person name="Strempel S."/>
            <person name="Sturgill D."/>
            <person name="Sutton G."/>
            <person name="Sutton G.G."/>
            <person name="Tao W."/>
            <person name="Teichmann S."/>
            <person name="Tobari Y.N."/>
            <person name="Tomimura Y."/>
            <person name="Tsolas J.M."/>
            <person name="Valente V.L."/>
            <person name="Venter E."/>
            <person name="Venter J.C."/>
            <person name="Vicario S."/>
            <person name="Vieira F.G."/>
            <person name="Vilella A.J."/>
            <person name="Villasante A."/>
            <person name="Walenz B."/>
            <person name="Wang J."/>
            <person name="Wasserman M."/>
            <person name="Watts T."/>
            <person name="Wilson D."/>
            <person name="Wilson R.K."/>
            <person name="Wing R.A."/>
            <person name="Wolfner M.F."/>
            <person name="Wong A."/>
            <person name="Wong G.K."/>
            <person name="Wu C.I."/>
            <person name="Wu G."/>
            <person name="Yamamoto D."/>
            <person name="Yang H.P."/>
            <person name="Yang S.P."/>
            <person name="Yorke J.A."/>
            <person name="Yoshida K."/>
            <person name="Zdobnov E."/>
            <person name="Zhang P."/>
            <person name="Zhang Y."/>
            <person name="Zimin A.V."/>
            <person name="Baldwin J."/>
            <person name="Abdouelleil A."/>
            <person name="Abdulkadir J."/>
            <person name="Abebe A."/>
            <person name="Abera B."/>
            <person name="Abreu J."/>
            <person name="Acer S.C."/>
            <person name="Aftuck L."/>
            <person name="Alexander A."/>
            <person name="An P."/>
            <person name="Anderson E."/>
            <person name="Anderson S."/>
            <person name="Arachi H."/>
            <person name="Azer M."/>
            <person name="Bachantsang P."/>
            <person name="Barry A."/>
            <person name="Bayul T."/>
            <person name="Berlin A."/>
            <person name="Bessette D."/>
            <person name="Bloom T."/>
            <person name="Blye J."/>
            <person name="Boguslavskiy L."/>
            <person name="Bonnet C."/>
            <person name="Boukhgalter B."/>
            <person name="Bourzgui I."/>
            <person name="Brown A."/>
            <person name="Cahill P."/>
            <person name="Channer S."/>
            <person name="Cheshatsang Y."/>
            <person name="Chuda L."/>
            <person name="Citroen M."/>
            <person name="Collymore A."/>
            <person name="Cooke P."/>
            <person name="Costello M."/>
            <person name="D'Aco K."/>
            <person name="Daza R."/>
            <person name="De Haan G."/>
            <person name="DeGray S."/>
            <person name="DeMaso C."/>
            <person name="Dhargay N."/>
            <person name="Dooley K."/>
            <person name="Dooley E."/>
            <person name="Doricent M."/>
            <person name="Dorje P."/>
            <person name="Dorjee K."/>
            <person name="Dupes A."/>
            <person name="Elong R."/>
            <person name="Falk J."/>
            <person name="Farina A."/>
            <person name="Faro S."/>
            <person name="Ferguson D."/>
            <person name="Fisher S."/>
            <person name="Foley C.D."/>
            <person name="Franke A."/>
            <person name="Friedrich D."/>
            <person name="Gadbois L."/>
            <person name="Gearin G."/>
            <person name="Gearin C.R."/>
            <person name="Giannoukos G."/>
            <person name="Goode T."/>
            <person name="Graham J."/>
            <person name="Grandbois E."/>
            <person name="Grewal S."/>
            <person name="Gyaltsen K."/>
            <person name="Hafez N."/>
            <person name="Hagos B."/>
            <person name="Hall J."/>
            <person name="Henson C."/>
            <person name="Hollinger A."/>
            <person name="Honan T."/>
            <person name="Huard M.D."/>
            <person name="Hughes L."/>
            <person name="Hurhula B."/>
            <person name="Husby M.E."/>
            <person name="Kamat A."/>
            <person name="Kanga B."/>
            <person name="Kashin S."/>
            <person name="Khazanovich D."/>
            <person name="Kisner P."/>
            <person name="Lance K."/>
            <person name="Lara M."/>
            <person name="Lee W."/>
            <person name="Lennon N."/>
            <person name="Letendre F."/>
            <person name="LeVine R."/>
            <person name="Lipovsky A."/>
            <person name="Liu X."/>
            <person name="Liu J."/>
            <person name="Liu S."/>
            <person name="Lokyitsang T."/>
            <person name="Lokyitsang Y."/>
            <person name="Lubonja R."/>
            <person name="Lui A."/>
            <person name="MacDonald P."/>
            <person name="Magnisalis V."/>
            <person name="Maru K."/>
            <person name="Matthews C."/>
            <person name="McCusker W."/>
            <person name="McDonough S."/>
            <person name="Mehta T."/>
            <person name="Meldrim J."/>
            <person name="Meneus L."/>
            <person name="Mihai O."/>
            <person name="Mihalev A."/>
            <person name="Mihova T."/>
            <person name="Mittelman R."/>
            <person name="Mlenga V."/>
            <person name="Montmayeur A."/>
            <person name="Mulrain L."/>
            <person name="Navidi A."/>
            <person name="Naylor J."/>
            <person name="Negash T."/>
            <person name="Nguyen T."/>
            <person name="Nguyen N."/>
            <person name="Nicol R."/>
            <person name="Norbu C."/>
            <person name="Norbu N."/>
            <person name="Novod N."/>
            <person name="O'Neill B."/>
            <person name="Osman S."/>
            <person name="Markiewicz E."/>
            <person name="Oyono O.L."/>
            <person name="Patti C."/>
            <person name="Phunkhang P."/>
            <person name="Pierre F."/>
            <person name="Priest M."/>
            <person name="Raghuraman S."/>
            <person name="Rege F."/>
            <person name="Reyes R."/>
            <person name="Rise C."/>
            <person name="Rogov P."/>
            <person name="Ross K."/>
            <person name="Ryan E."/>
            <person name="Settipalli S."/>
            <person name="Shea T."/>
            <person name="Sherpa N."/>
            <person name="Shi L."/>
            <person name="Shih D."/>
            <person name="Sparrow T."/>
            <person name="Spaulding J."/>
            <person name="Stalker J."/>
            <person name="Stange-Thomann N."/>
            <person name="Stavropoulos S."/>
            <person name="Stone C."/>
            <person name="Strader C."/>
            <person name="Tesfaye S."/>
            <person name="Thomson T."/>
            <person name="Thoulutsang Y."/>
            <person name="Thoulutsang D."/>
            <person name="Topham K."/>
            <person name="Topping I."/>
            <person name="Tsamla T."/>
            <person name="Vassiliev H."/>
            <person name="Vo A."/>
            <person name="Wangchuk T."/>
            <person name="Wangdi T."/>
            <person name="Weiand M."/>
            <person name="Wilkinson J."/>
            <person name="Wilson A."/>
            <person name="Yadav S."/>
            <person name="Young G."/>
            <person name="Yu Q."/>
            <person name="Zembek L."/>
            <person name="Zhong D."/>
            <person name="Zimmer A."/>
            <person name="Zwirko Z."/>
            <person name="Jaffe D.B."/>
            <person name="Alvarez P."/>
            <person name="Brockman W."/>
            <person name="Butler J."/>
            <person name="Chin C."/>
            <person name="Gnerre S."/>
            <person name="Grabherr M."/>
            <person name="Kleber M."/>
            <person name="Mauceli E."/>
            <person name="MacCallum I."/>
        </authorList>
    </citation>
    <scope>NUCLEOTIDE SEQUENCE [LARGE SCALE GENOMIC DNA]</scope>
    <source>
        <strain evidence="4">Tucson 14024-0371.13</strain>
    </source>
</reference>
<name>B3MR76_DROAN</name>
<feature type="compositionally biased region" description="Basic and acidic residues" evidence="1">
    <location>
        <begin position="187"/>
        <end position="203"/>
    </location>
</feature>